<evidence type="ECO:0000313" key="6">
    <source>
        <dbReference type="Proteomes" id="UP001562354"/>
    </source>
</evidence>
<dbReference type="Pfam" id="PF04082">
    <property type="entry name" value="Fungal_trans"/>
    <property type="match status" value="1"/>
</dbReference>
<organism evidence="5 6">
    <name type="scientific">Neodothiora populina</name>
    <dbReference type="NCBI Taxonomy" id="2781224"/>
    <lineage>
        <taxon>Eukaryota</taxon>
        <taxon>Fungi</taxon>
        <taxon>Dikarya</taxon>
        <taxon>Ascomycota</taxon>
        <taxon>Pezizomycotina</taxon>
        <taxon>Dothideomycetes</taxon>
        <taxon>Dothideomycetidae</taxon>
        <taxon>Dothideales</taxon>
        <taxon>Dothioraceae</taxon>
        <taxon>Neodothiora</taxon>
    </lineage>
</organism>
<dbReference type="EMBL" id="JBFMKM010000004">
    <property type="protein sequence ID" value="KAL1306882.1"/>
    <property type="molecule type" value="Genomic_DNA"/>
</dbReference>
<dbReference type="CDD" id="cd00067">
    <property type="entry name" value="GAL4"/>
    <property type="match status" value="1"/>
</dbReference>
<dbReference type="Gene3D" id="4.10.240.10">
    <property type="entry name" value="Zn(2)-C6 fungal-type DNA-binding domain"/>
    <property type="match status" value="1"/>
</dbReference>
<dbReference type="InterPro" id="IPR007219">
    <property type="entry name" value="XnlR_reg_dom"/>
</dbReference>
<evidence type="ECO:0000313" key="5">
    <source>
        <dbReference type="EMBL" id="KAL1306882.1"/>
    </source>
</evidence>
<dbReference type="SUPFAM" id="SSF57701">
    <property type="entry name" value="Zn2/Cys6 DNA-binding domain"/>
    <property type="match status" value="1"/>
</dbReference>
<evidence type="ECO:0000259" key="4">
    <source>
        <dbReference type="PROSITE" id="PS50048"/>
    </source>
</evidence>
<dbReference type="InterPro" id="IPR036864">
    <property type="entry name" value="Zn2-C6_fun-type_DNA-bd_sf"/>
</dbReference>
<protein>
    <recommendedName>
        <fullName evidence="4">Zn(2)-C6 fungal-type domain-containing protein</fullName>
    </recommendedName>
</protein>
<dbReference type="InterPro" id="IPR050613">
    <property type="entry name" value="Sec_Metabolite_Reg"/>
</dbReference>
<name>A0ABR3PL73_9PEZI</name>
<evidence type="ECO:0000256" key="2">
    <source>
        <dbReference type="ARBA" id="ARBA00022723"/>
    </source>
</evidence>
<dbReference type="PROSITE" id="PS00463">
    <property type="entry name" value="ZN2_CY6_FUNGAL_1"/>
    <property type="match status" value="1"/>
</dbReference>
<dbReference type="InterPro" id="IPR001138">
    <property type="entry name" value="Zn2Cys6_DnaBD"/>
</dbReference>
<keyword evidence="6" id="KW-1185">Reference proteome</keyword>
<keyword evidence="2" id="KW-0479">Metal-binding</keyword>
<feature type="domain" description="Zn(2)-C6 fungal-type" evidence="4">
    <location>
        <begin position="24"/>
        <end position="55"/>
    </location>
</feature>
<dbReference type="Pfam" id="PF00172">
    <property type="entry name" value="Zn_clus"/>
    <property type="match status" value="1"/>
</dbReference>
<dbReference type="PANTHER" id="PTHR31001">
    <property type="entry name" value="UNCHARACTERIZED TRANSCRIPTIONAL REGULATORY PROTEIN"/>
    <property type="match status" value="1"/>
</dbReference>
<sequence>MFQSFSGAESTSSKIRCSQRVPRSCIRCSKKRIKCDKNIPCQTCIARGLETSCTRETVRVKGKIISGVTGKPDSLSYSDLLEENRRLKLALQTNTQAPTELVDPSWVLGGSPTITEAFENYVHPADLNAKRPSAVSSPNDVFIPTRGCSKYLVEHGIVWTSWIHFAVHVPTFRREHEMYWSNTQSALHTDPSWLAIYYGFLAVTLLFLDEQEAVMAGLPHDHVATVLENWYEASICYLNRADFMRQHNMRTVQTIAILLGLYKGMGDFGLHSTHLASGLRIAQNLHLDSDSHHMSASILDNEVRRRVWWTLVICEWLQRPLGLPLVRQTDFDVALPLDIDDEELEGQSPLPCDHSPRRPRPRAVQYHLAMIAISKLWHGFRTSLTTARHSPDELEALVLHSDEALANIIADLPIHLQEDSPSHSPDHPSTRPWLSWQRNNLSMTILYYRMAINRVLQDQWVQKPNSHARTQAICVGSAQAIVSLVDDRYTAASARHRPWAIASNLFSAAITLVVEARFADPRASAGYVDDVRRCVDFLSVTKDRNVVAARAVEVLGNCLVGLAQPQPFLYVPRDMDIFYPLSLSAASSPASSELVSSSSTSTTRATTFSAGPAMG</sequence>
<reference evidence="5 6" key="1">
    <citation type="submission" date="2024-07" db="EMBL/GenBank/DDBJ databases">
        <title>Draft sequence of the Neodothiora populina.</title>
        <authorList>
            <person name="Drown D.D."/>
            <person name="Schuette U.S."/>
            <person name="Buechlein A.B."/>
            <person name="Rusch D.R."/>
            <person name="Winton L.W."/>
            <person name="Adams G.A."/>
        </authorList>
    </citation>
    <scope>NUCLEOTIDE SEQUENCE [LARGE SCALE GENOMIC DNA]</scope>
    <source>
        <strain evidence="5 6">CPC 39397</strain>
    </source>
</reference>
<accession>A0ABR3PL73</accession>
<comment type="subcellular location">
    <subcellularLocation>
        <location evidence="1">Nucleus</location>
    </subcellularLocation>
</comment>
<dbReference type="GeneID" id="95979228"/>
<dbReference type="Proteomes" id="UP001562354">
    <property type="component" value="Unassembled WGS sequence"/>
</dbReference>
<dbReference type="SMART" id="SM00906">
    <property type="entry name" value="Fungal_trans"/>
    <property type="match status" value="1"/>
</dbReference>
<dbReference type="PANTHER" id="PTHR31001:SF76">
    <property type="entry name" value="ZN(2)-C6 FUNGAL-TYPE DOMAIN-CONTAINING PROTEIN"/>
    <property type="match status" value="1"/>
</dbReference>
<keyword evidence="3" id="KW-0539">Nucleus</keyword>
<evidence type="ECO:0000256" key="1">
    <source>
        <dbReference type="ARBA" id="ARBA00004123"/>
    </source>
</evidence>
<dbReference type="PROSITE" id="PS50048">
    <property type="entry name" value="ZN2_CY6_FUNGAL_2"/>
    <property type="match status" value="1"/>
</dbReference>
<comment type="caution">
    <text evidence="5">The sequence shown here is derived from an EMBL/GenBank/DDBJ whole genome shotgun (WGS) entry which is preliminary data.</text>
</comment>
<dbReference type="SMART" id="SM00066">
    <property type="entry name" value="GAL4"/>
    <property type="match status" value="1"/>
</dbReference>
<dbReference type="RefSeq" id="XP_069203154.1">
    <property type="nucleotide sequence ID" value="XM_069348614.1"/>
</dbReference>
<evidence type="ECO:0000256" key="3">
    <source>
        <dbReference type="ARBA" id="ARBA00023242"/>
    </source>
</evidence>
<gene>
    <name evidence="5" type="ORF">AAFC00_005529</name>
</gene>
<dbReference type="CDD" id="cd12148">
    <property type="entry name" value="fungal_TF_MHR"/>
    <property type="match status" value="1"/>
</dbReference>
<proteinExistence type="predicted"/>